<keyword evidence="3" id="KW-1133">Transmembrane helix</keyword>
<evidence type="ECO:0000256" key="2">
    <source>
        <dbReference type="SAM" id="MobiDB-lite"/>
    </source>
</evidence>
<feature type="region of interest" description="Disordered" evidence="2">
    <location>
        <begin position="497"/>
        <end position="521"/>
    </location>
</feature>
<protein>
    <submittedName>
        <fullName evidence="5">Similar to Uncharacterized protein C3H7.13 acc. no. O74388</fullName>
    </submittedName>
</protein>
<dbReference type="OrthoDB" id="687730at2759"/>
<feature type="coiled-coil region" evidence="1">
    <location>
        <begin position="446"/>
        <end position="494"/>
    </location>
</feature>
<keyword evidence="6" id="KW-1185">Reference proteome</keyword>
<dbReference type="Pfam" id="PF00498">
    <property type="entry name" value="FHA"/>
    <property type="match status" value="1"/>
</dbReference>
<feature type="compositionally biased region" description="Low complexity" evidence="2">
    <location>
        <begin position="415"/>
        <end position="433"/>
    </location>
</feature>
<feature type="compositionally biased region" description="Polar residues" evidence="2">
    <location>
        <begin position="37"/>
        <end position="61"/>
    </location>
</feature>
<dbReference type="GO" id="GO:0005737">
    <property type="term" value="C:cytoplasm"/>
    <property type="evidence" value="ECO:0007669"/>
    <property type="project" value="TreeGrafter"/>
</dbReference>
<dbReference type="Gene3D" id="2.60.200.20">
    <property type="match status" value="1"/>
</dbReference>
<proteinExistence type="predicted"/>
<dbReference type="InterPro" id="IPR000253">
    <property type="entry name" value="FHA_dom"/>
</dbReference>
<dbReference type="SUPFAM" id="SSF49879">
    <property type="entry name" value="SMAD/FHA domain"/>
    <property type="match status" value="1"/>
</dbReference>
<dbReference type="PANTHER" id="PTHR15715:SF37">
    <property type="entry name" value="LD47843P"/>
    <property type="match status" value="1"/>
</dbReference>
<dbReference type="PROSITE" id="PS50006">
    <property type="entry name" value="FHA_DOMAIN"/>
    <property type="match status" value="1"/>
</dbReference>
<organism evidence="5 6">
    <name type="scientific">Pyronema omphalodes (strain CBS 100304)</name>
    <name type="common">Pyronema confluens</name>
    <dbReference type="NCBI Taxonomy" id="1076935"/>
    <lineage>
        <taxon>Eukaryota</taxon>
        <taxon>Fungi</taxon>
        <taxon>Dikarya</taxon>
        <taxon>Ascomycota</taxon>
        <taxon>Pezizomycotina</taxon>
        <taxon>Pezizomycetes</taxon>
        <taxon>Pezizales</taxon>
        <taxon>Pyronemataceae</taxon>
        <taxon>Pyronema</taxon>
    </lineage>
</organism>
<dbReference type="eggNOG" id="KOG3872">
    <property type="taxonomic scope" value="Eukaryota"/>
</dbReference>
<keyword evidence="3" id="KW-0472">Membrane</keyword>
<evidence type="ECO:0000256" key="1">
    <source>
        <dbReference type="SAM" id="Coils"/>
    </source>
</evidence>
<dbReference type="CDD" id="cd22679">
    <property type="entry name" value="FHA_SLMAP"/>
    <property type="match status" value="1"/>
</dbReference>
<dbReference type="PANTHER" id="PTHR15715">
    <property type="entry name" value="CENTROSOMAL PROTEIN OF 170 KDA"/>
    <property type="match status" value="1"/>
</dbReference>
<dbReference type="AlphaFoldDB" id="U4L4H9"/>
<feature type="region of interest" description="Disordered" evidence="2">
    <location>
        <begin position="1"/>
        <end position="93"/>
    </location>
</feature>
<dbReference type="InterPro" id="IPR051176">
    <property type="entry name" value="Cent_Immune-Sig_Mod"/>
</dbReference>
<feature type="region of interest" description="Disordered" evidence="2">
    <location>
        <begin position="374"/>
        <end position="435"/>
    </location>
</feature>
<keyword evidence="3" id="KW-0812">Transmembrane</keyword>
<dbReference type="STRING" id="1076935.U4L4H9"/>
<evidence type="ECO:0000259" key="4">
    <source>
        <dbReference type="PROSITE" id="PS50006"/>
    </source>
</evidence>
<accession>U4L4H9</accession>
<dbReference type="OMA" id="VEHAGFM"/>
<feature type="region of interest" description="Disordered" evidence="2">
    <location>
        <begin position="587"/>
        <end position="608"/>
    </location>
</feature>
<evidence type="ECO:0000313" key="6">
    <source>
        <dbReference type="Proteomes" id="UP000018144"/>
    </source>
</evidence>
<gene>
    <name evidence="5" type="ORF">PCON_04070</name>
</gene>
<feature type="region of interest" description="Disordered" evidence="2">
    <location>
        <begin position="288"/>
        <end position="333"/>
    </location>
</feature>
<sequence length="683" mass="74011">MTAVAPPPNVHAVPRSWNGGQGSLDSMTPELFMPRSKGSQRYSMSSQQSTTGSLENGSSMANGGWVTSLGGKKKGTSRASTNGTQVAGWPKSDMNHARANGVGPIASQSPSAVNGIHQQGPILASQQNMMSAPLVQNGQPAQSYLMLLPLNATFERKQIPLPTYPDTLRIGRQTNAKTIPTPTNGYFDSKVLSRQHAEVWAHDGKVWIRDIKSSNGTFVNGQRLSQENQDSEPHRLQTEDILELGIDIVGEDNKTIVHHKVAARVEHAGNHIGGIDFNFGEIDSLMNGLSITPGQPQSQSGSIRGRNNGASRPSLPNGAAPGPPRQQPFTLSGSSTVAVEQIVKRLNIELFAAKQQSQDLQRTTEVFDILLSTAPKPESQPDSQPTQPHELPNGLSKTFSLPQKHDDDDPDRDGTSSPDALSSGKSSSKSYSSVDTPQVLTLVGELARAKKEMELNNARILSLESALNKEKQLREAAESRATQLEKVTETLKANLREQSRSSEMEKESLQVPVASSTSINEGDQKTIADAAAESATALQKRMEEILAELKAAKSEMLAYKIRAEAAESERDQNQKTLAETIKAIRKAEDERKGKSREGGCQTDPREMMDEGTMTIDRSRRSSTQGAIPELLRKDSGLAVQLAAKEQELMLRRQSAAPYATMLGVVLLGVGLMAVINNWQRGER</sequence>
<dbReference type="InterPro" id="IPR008984">
    <property type="entry name" value="SMAD_FHA_dom_sf"/>
</dbReference>
<evidence type="ECO:0000313" key="5">
    <source>
        <dbReference type="EMBL" id="CCX04930.1"/>
    </source>
</evidence>
<evidence type="ECO:0000256" key="3">
    <source>
        <dbReference type="SAM" id="Phobius"/>
    </source>
</evidence>
<feature type="compositionally biased region" description="Polar residues" evidence="2">
    <location>
        <begin position="288"/>
        <end position="302"/>
    </location>
</feature>
<feature type="domain" description="FHA" evidence="4">
    <location>
        <begin position="168"/>
        <end position="224"/>
    </location>
</feature>
<feature type="transmembrane region" description="Helical" evidence="3">
    <location>
        <begin position="655"/>
        <end position="675"/>
    </location>
</feature>
<dbReference type="EMBL" id="HF935221">
    <property type="protein sequence ID" value="CCX04930.1"/>
    <property type="molecule type" value="Genomic_DNA"/>
</dbReference>
<reference evidence="5 6" key="1">
    <citation type="journal article" date="2013" name="PLoS Genet.">
        <title>The genome and development-dependent transcriptomes of Pyronema confluens: a window into fungal evolution.</title>
        <authorList>
            <person name="Traeger S."/>
            <person name="Altegoer F."/>
            <person name="Freitag M."/>
            <person name="Gabaldon T."/>
            <person name="Kempken F."/>
            <person name="Kumar A."/>
            <person name="Marcet-Houben M."/>
            <person name="Poggeler S."/>
            <person name="Stajich J.E."/>
            <person name="Nowrousian M."/>
        </authorList>
    </citation>
    <scope>NUCLEOTIDE SEQUENCE [LARGE SCALE GENOMIC DNA]</scope>
    <source>
        <strain evidence="6">CBS 100304</strain>
        <tissue evidence="5">Vegetative mycelium</tissue>
    </source>
</reference>
<feature type="compositionally biased region" description="Basic and acidic residues" evidence="2">
    <location>
        <begin position="497"/>
        <end position="508"/>
    </location>
</feature>
<dbReference type="SMART" id="SM00240">
    <property type="entry name" value="FHA"/>
    <property type="match status" value="1"/>
</dbReference>
<dbReference type="Proteomes" id="UP000018144">
    <property type="component" value="Unassembled WGS sequence"/>
</dbReference>
<name>U4L4H9_PYROM</name>
<keyword evidence="1" id="KW-0175">Coiled coil</keyword>